<feature type="transmembrane region" description="Helical" evidence="1">
    <location>
        <begin position="32"/>
        <end position="51"/>
    </location>
</feature>
<reference evidence="2 3" key="1">
    <citation type="journal article" date="2016" name="Genome Biol. Evol.">
        <title>Divergent and convergent evolution of fungal pathogenicity.</title>
        <authorList>
            <person name="Shang Y."/>
            <person name="Xiao G."/>
            <person name="Zheng P."/>
            <person name="Cen K."/>
            <person name="Zhan S."/>
            <person name="Wang C."/>
        </authorList>
    </citation>
    <scope>NUCLEOTIDE SEQUENCE [LARGE SCALE GENOMIC DNA]</scope>
    <source>
        <strain evidence="2 3">ARSEF 2679</strain>
    </source>
</reference>
<dbReference type="GeneID" id="30023369"/>
<keyword evidence="1" id="KW-0472">Membrane</keyword>
<protein>
    <submittedName>
        <fullName evidence="2">Uncharacterized protein</fullName>
    </submittedName>
</protein>
<evidence type="ECO:0000313" key="3">
    <source>
        <dbReference type="Proteomes" id="UP000076744"/>
    </source>
</evidence>
<name>A0A167PZ54_CORFA</name>
<dbReference type="EMBL" id="AZHB01000020">
    <property type="protein sequence ID" value="OAA57156.1"/>
    <property type="molecule type" value="Genomic_DNA"/>
</dbReference>
<proteinExistence type="predicted"/>
<dbReference type="Proteomes" id="UP000076744">
    <property type="component" value="Unassembled WGS sequence"/>
</dbReference>
<keyword evidence="1" id="KW-0812">Transmembrane</keyword>
<feature type="transmembrane region" description="Helical" evidence="1">
    <location>
        <begin position="461"/>
        <end position="483"/>
    </location>
</feature>
<accession>A0A167PZ54</accession>
<evidence type="ECO:0000256" key="1">
    <source>
        <dbReference type="SAM" id="Phobius"/>
    </source>
</evidence>
<sequence>MARDTRVRQAASSLVTQFPANGRIPFKQILQATWVATVALLLGVAFVLGIVFSSNGKPTSGSIWYQQTPTFISLGAVVLRGSVAALLGIALYQNLWQNVATQARSVKDGVVDAGPEGIPVKTVESLHLASRLAVGMLAHPSLKAGWVIGVLGLAVASAVQPVLQSAIAVRQQRQIVPTSLSIYHPQFNGSLAQSDSAMMHAGGPTTITTRSALAALMGETSGLRYTDANVTGVAHFGPIHYLDLICNISAIPGTESNLAGWDVYNFTYRYPDTPYMDQWQNISNSLSEGFVVLTALLSRVEVQAVLFNNTHYLTHQCMVQTAIGSCTTHLAAGIGIMGNLSCSRDQFINLDSDLNKTMSYYGPAGAVVGLTGAFLEAFVGKALPDIHNRLNPGKSSFVTAALVSDTNSKFVMPSDLVSHMQRVLWVTPLLAKTGTTQQVAPNVTMSVSDERNVIVYEIDKLRVIVTVAVLVIISLGCLVYVSLPCSAACGRLARDSLVHSLTVAGPHGPAIRNACLASLDNVLEAAGDEKLKFGVLIEATDLASGHVGFAEQPPTPGSHSSRPFTMVGRPVLGRWYGGKASL</sequence>
<dbReference type="OrthoDB" id="3478299at2759"/>
<keyword evidence="3" id="KW-1185">Reference proteome</keyword>
<dbReference type="RefSeq" id="XP_018701958.1">
    <property type="nucleotide sequence ID" value="XM_018850681.1"/>
</dbReference>
<keyword evidence="1" id="KW-1133">Transmembrane helix</keyword>
<gene>
    <name evidence="2" type="ORF">ISF_07077</name>
</gene>
<organism evidence="2 3">
    <name type="scientific">Cordyceps fumosorosea (strain ARSEF 2679)</name>
    <name type="common">Isaria fumosorosea</name>
    <dbReference type="NCBI Taxonomy" id="1081104"/>
    <lineage>
        <taxon>Eukaryota</taxon>
        <taxon>Fungi</taxon>
        <taxon>Dikarya</taxon>
        <taxon>Ascomycota</taxon>
        <taxon>Pezizomycotina</taxon>
        <taxon>Sordariomycetes</taxon>
        <taxon>Hypocreomycetidae</taxon>
        <taxon>Hypocreales</taxon>
        <taxon>Cordycipitaceae</taxon>
        <taxon>Cordyceps</taxon>
    </lineage>
</organism>
<dbReference type="AlphaFoldDB" id="A0A167PZ54"/>
<comment type="caution">
    <text evidence="2">The sequence shown here is derived from an EMBL/GenBank/DDBJ whole genome shotgun (WGS) entry which is preliminary data.</text>
</comment>
<feature type="transmembrane region" description="Helical" evidence="1">
    <location>
        <begin position="71"/>
        <end position="92"/>
    </location>
</feature>
<evidence type="ECO:0000313" key="2">
    <source>
        <dbReference type="EMBL" id="OAA57156.1"/>
    </source>
</evidence>